<keyword evidence="5 11" id="KW-1133">Transmembrane helix</keyword>
<feature type="transmembrane region" description="Helical" evidence="11">
    <location>
        <begin position="9"/>
        <end position="28"/>
    </location>
</feature>
<proteinExistence type="inferred from homology"/>
<comment type="similarity">
    <text evidence="8">Belongs to the methyl-accepting chemotaxis (MCP) protein family.</text>
</comment>
<evidence type="ECO:0000256" key="4">
    <source>
        <dbReference type="ARBA" id="ARBA00022692"/>
    </source>
</evidence>
<dbReference type="EMBL" id="LBFC01000018">
    <property type="protein sequence ID" value="ONN27089.1"/>
    <property type="molecule type" value="Genomic_DNA"/>
</dbReference>
<dbReference type="PROSITE" id="PS50885">
    <property type="entry name" value="HAMP"/>
    <property type="match status" value="1"/>
</dbReference>
<evidence type="ECO:0000313" key="14">
    <source>
        <dbReference type="EMBL" id="ONN27089.1"/>
    </source>
</evidence>
<dbReference type="SMART" id="SM00283">
    <property type="entry name" value="MA"/>
    <property type="match status" value="1"/>
</dbReference>
<comment type="subcellular location">
    <subcellularLocation>
        <location evidence="1">Cell membrane</location>
        <topology evidence="1">Multi-pass membrane protein</topology>
    </subcellularLocation>
</comment>
<gene>
    <name evidence="14" type="ORF">XJ44_04670</name>
</gene>
<dbReference type="SMART" id="SM00304">
    <property type="entry name" value="HAMP"/>
    <property type="match status" value="1"/>
</dbReference>
<dbReference type="CDD" id="cd12914">
    <property type="entry name" value="PDC1_DGC_like"/>
    <property type="match status" value="1"/>
</dbReference>
<dbReference type="InterPro" id="IPR004089">
    <property type="entry name" value="MCPsignal_dom"/>
</dbReference>
<keyword evidence="4 11" id="KW-0812">Transmembrane</keyword>
<evidence type="ECO:0000259" key="12">
    <source>
        <dbReference type="PROSITE" id="PS50111"/>
    </source>
</evidence>
<dbReference type="PROSITE" id="PS50111">
    <property type="entry name" value="CHEMOTAXIS_TRANSDUC_2"/>
    <property type="match status" value="1"/>
</dbReference>
<keyword evidence="3" id="KW-0145">Chemotaxis</keyword>
<dbReference type="InterPro" id="IPR033479">
    <property type="entry name" value="dCache_1"/>
</dbReference>
<protein>
    <recommendedName>
        <fullName evidence="16">Methyl-accepting chemotaxis protein</fullName>
    </recommendedName>
</protein>
<dbReference type="Pfam" id="PF00672">
    <property type="entry name" value="HAMP"/>
    <property type="match status" value="1"/>
</dbReference>
<dbReference type="InterPro" id="IPR029151">
    <property type="entry name" value="Sensor-like_sf"/>
</dbReference>
<dbReference type="SUPFAM" id="SSF103190">
    <property type="entry name" value="Sensory domain-like"/>
    <property type="match status" value="1"/>
</dbReference>
<evidence type="ECO:0000256" key="11">
    <source>
        <dbReference type="SAM" id="Phobius"/>
    </source>
</evidence>
<feature type="transmembrane region" description="Helical" evidence="11">
    <location>
        <begin position="273"/>
        <end position="298"/>
    </location>
</feature>
<dbReference type="Gene3D" id="6.10.340.10">
    <property type="match status" value="1"/>
</dbReference>
<dbReference type="CDD" id="cd06225">
    <property type="entry name" value="HAMP"/>
    <property type="match status" value="1"/>
</dbReference>
<evidence type="ECO:0000256" key="9">
    <source>
        <dbReference type="PROSITE-ProRule" id="PRU00284"/>
    </source>
</evidence>
<keyword evidence="6 11" id="KW-0472">Membrane</keyword>
<evidence type="ECO:0000256" key="1">
    <source>
        <dbReference type="ARBA" id="ARBA00004651"/>
    </source>
</evidence>
<dbReference type="PANTHER" id="PTHR32089:SF112">
    <property type="entry name" value="LYSOZYME-LIKE PROTEIN-RELATED"/>
    <property type="match status" value="1"/>
</dbReference>
<organism evidence="14 15">
    <name type="scientific">Thermosipho affectus</name>
    <dbReference type="NCBI Taxonomy" id="660294"/>
    <lineage>
        <taxon>Bacteria</taxon>
        <taxon>Thermotogati</taxon>
        <taxon>Thermotogota</taxon>
        <taxon>Thermotogae</taxon>
        <taxon>Thermotogales</taxon>
        <taxon>Fervidobacteriaceae</taxon>
        <taxon>Thermosipho</taxon>
    </lineage>
</organism>
<evidence type="ECO:0000313" key="15">
    <source>
        <dbReference type="Proteomes" id="UP000242616"/>
    </source>
</evidence>
<accession>A0ABX3IGX7</accession>
<dbReference type="Pfam" id="PF02743">
    <property type="entry name" value="dCache_1"/>
    <property type="match status" value="1"/>
</dbReference>
<evidence type="ECO:0000256" key="5">
    <source>
        <dbReference type="ARBA" id="ARBA00022989"/>
    </source>
</evidence>
<dbReference type="SUPFAM" id="SSF58104">
    <property type="entry name" value="Methyl-accepting chemotaxis protein (MCP) signaling domain"/>
    <property type="match status" value="1"/>
</dbReference>
<evidence type="ECO:0008006" key="16">
    <source>
        <dbReference type="Google" id="ProtNLM"/>
    </source>
</evidence>
<dbReference type="CDD" id="cd11386">
    <property type="entry name" value="MCP_signal"/>
    <property type="match status" value="1"/>
</dbReference>
<evidence type="ECO:0000256" key="3">
    <source>
        <dbReference type="ARBA" id="ARBA00022500"/>
    </source>
</evidence>
<evidence type="ECO:0000256" key="10">
    <source>
        <dbReference type="SAM" id="Coils"/>
    </source>
</evidence>
<dbReference type="Pfam" id="PF00015">
    <property type="entry name" value="MCPsignal"/>
    <property type="match status" value="1"/>
</dbReference>
<dbReference type="Gene3D" id="3.30.450.20">
    <property type="entry name" value="PAS domain"/>
    <property type="match status" value="1"/>
</dbReference>
<dbReference type="InterPro" id="IPR003660">
    <property type="entry name" value="HAMP_dom"/>
</dbReference>
<dbReference type="Proteomes" id="UP000242616">
    <property type="component" value="Unassembled WGS sequence"/>
</dbReference>
<keyword evidence="10" id="KW-0175">Coiled coil</keyword>
<feature type="coiled-coil region" evidence="10">
    <location>
        <begin position="414"/>
        <end position="469"/>
    </location>
</feature>
<feature type="domain" description="Methyl-accepting transducer" evidence="12">
    <location>
        <begin position="371"/>
        <end position="607"/>
    </location>
</feature>
<dbReference type="PANTHER" id="PTHR32089">
    <property type="entry name" value="METHYL-ACCEPTING CHEMOTAXIS PROTEIN MCPB"/>
    <property type="match status" value="1"/>
</dbReference>
<sequence length="657" mass="71821">MKSIKTKMVVFISLPIAILLLIAGIIILKISTNEITKISFDFSQSILKETNNAFVEYFNRFVDFVKYTSKMDKIKSLDENAIIFLKKQIKDFPEVDDFFVADIKGNFHATSGAKGNIKDRTYFNEIIKGKDISISDVVFSKASGKPVFVIASAIKKDGKTIGLLGAAIYVDILTKKIKTIKIGKTGYATLINSSGLTIAHPNKDYILKLNILKAEGFKGLKEAGEKMIKGETGFSKIIDPNNEEKYIFYSPFKGTPGWSLAVIVPKKEILSGVFFISNTILISFFIIILISIIPIIIVSKYISKSVQKLSEKALDFGGGNLKVSFEVKGNDEIAQIGNTLNKMAQNLKDVLFKIKNTADTLANSSKTFFNKSIDLEKIGNNVFESISHLNSSAQNISATMEEITSSIEEIASAAQNVSNAAQNLSESAQKVNNNAKEGEISINTIVDVIEKTKEKATSTNEIVETLSQNAQNIGEIVKTINSIAEQTNLLALNAAIEAARAGEAGKGFAVVADEIRKLAEESKNATQKINEILVSIKNASEDASNATKETVNEILNTKEKALYAKDAIIDILGQIENISQMIESLASSAQEQSASTQEISSAIEAATQEITDVSNTLDNTSKITKEQFELIKIIKNESETLSSLSINLDNEVNKFKF</sequence>
<keyword evidence="2" id="KW-1003">Cell membrane</keyword>
<comment type="caution">
    <text evidence="14">The sequence shown here is derived from an EMBL/GenBank/DDBJ whole genome shotgun (WGS) entry which is preliminary data.</text>
</comment>
<keyword evidence="7 9" id="KW-0807">Transducer</keyword>
<dbReference type="RefSeq" id="WP_077198236.1">
    <property type="nucleotide sequence ID" value="NZ_LBFC01000018.1"/>
</dbReference>
<evidence type="ECO:0000256" key="6">
    <source>
        <dbReference type="ARBA" id="ARBA00023136"/>
    </source>
</evidence>
<evidence type="ECO:0000256" key="8">
    <source>
        <dbReference type="ARBA" id="ARBA00029447"/>
    </source>
</evidence>
<dbReference type="CDD" id="cd12912">
    <property type="entry name" value="PDC2_MCP_like"/>
    <property type="match status" value="1"/>
</dbReference>
<evidence type="ECO:0000256" key="7">
    <source>
        <dbReference type="ARBA" id="ARBA00023224"/>
    </source>
</evidence>
<evidence type="ECO:0000256" key="2">
    <source>
        <dbReference type="ARBA" id="ARBA00022475"/>
    </source>
</evidence>
<keyword evidence="15" id="KW-1185">Reference proteome</keyword>
<name>A0ABX3IGX7_9BACT</name>
<feature type="domain" description="HAMP" evidence="13">
    <location>
        <begin position="300"/>
        <end position="352"/>
    </location>
</feature>
<evidence type="ECO:0000259" key="13">
    <source>
        <dbReference type="PROSITE" id="PS50885"/>
    </source>
</evidence>
<dbReference type="Gene3D" id="1.10.287.950">
    <property type="entry name" value="Methyl-accepting chemotaxis protein"/>
    <property type="match status" value="1"/>
</dbReference>
<reference evidence="14 15" key="1">
    <citation type="submission" date="2015-06" db="EMBL/GenBank/DDBJ databases">
        <title>Genome sequencing of Thermotogales isolates from hydrothermal vents.</title>
        <authorList>
            <person name="Haverkamp T.H."/>
            <person name="Kublanov I.V."/>
            <person name="Nesbo C.L."/>
        </authorList>
    </citation>
    <scope>NUCLEOTIDE SEQUENCE [LARGE SCALE GENOMIC DNA]</scope>
    <source>
        <strain evidence="15">ik275mar</strain>
    </source>
</reference>